<dbReference type="CDD" id="cd00609">
    <property type="entry name" value="AAT_like"/>
    <property type="match status" value="1"/>
</dbReference>
<dbReference type="SMART" id="SM00345">
    <property type="entry name" value="HTH_GNTR"/>
    <property type="match status" value="1"/>
</dbReference>
<keyword evidence="5" id="KW-0804">Transcription</keyword>
<evidence type="ECO:0000313" key="7">
    <source>
        <dbReference type="EMBL" id="MER6618507.1"/>
    </source>
</evidence>
<name>A0ABV1V6D5_9ACTN</name>
<dbReference type="InterPro" id="IPR004839">
    <property type="entry name" value="Aminotransferase_I/II_large"/>
</dbReference>
<accession>A0ABV1V6D5</accession>
<comment type="caution">
    <text evidence="7">The sequence shown here is derived from an EMBL/GenBank/DDBJ whole genome shotgun (WGS) entry which is preliminary data.</text>
</comment>
<dbReference type="InterPro" id="IPR015424">
    <property type="entry name" value="PyrdxlP-dep_Trfase"/>
</dbReference>
<keyword evidence="8" id="KW-1185">Reference proteome</keyword>
<evidence type="ECO:0000256" key="3">
    <source>
        <dbReference type="ARBA" id="ARBA00023015"/>
    </source>
</evidence>
<dbReference type="RefSeq" id="WP_351979332.1">
    <property type="nucleotide sequence ID" value="NZ_JBEPBX010000065.1"/>
</dbReference>
<keyword evidence="7" id="KW-0032">Aminotransferase</keyword>
<dbReference type="InterPro" id="IPR036388">
    <property type="entry name" value="WH-like_DNA-bd_sf"/>
</dbReference>
<evidence type="ECO:0000256" key="1">
    <source>
        <dbReference type="ARBA" id="ARBA00005384"/>
    </source>
</evidence>
<dbReference type="PANTHER" id="PTHR46577">
    <property type="entry name" value="HTH-TYPE TRANSCRIPTIONAL REGULATORY PROTEIN GABR"/>
    <property type="match status" value="1"/>
</dbReference>
<dbReference type="InterPro" id="IPR015421">
    <property type="entry name" value="PyrdxlP-dep_Trfase_major"/>
</dbReference>
<evidence type="ECO:0000256" key="5">
    <source>
        <dbReference type="ARBA" id="ARBA00023163"/>
    </source>
</evidence>
<dbReference type="Pfam" id="PF00155">
    <property type="entry name" value="Aminotran_1_2"/>
    <property type="match status" value="1"/>
</dbReference>
<keyword evidence="2" id="KW-0663">Pyridoxal phosphate</keyword>
<gene>
    <name evidence="7" type="ORF">ABT276_35495</name>
</gene>
<dbReference type="InterPro" id="IPR051446">
    <property type="entry name" value="HTH_trans_reg/aminotransferase"/>
</dbReference>
<evidence type="ECO:0000256" key="2">
    <source>
        <dbReference type="ARBA" id="ARBA00022898"/>
    </source>
</evidence>
<evidence type="ECO:0000313" key="8">
    <source>
        <dbReference type="Proteomes" id="UP001445472"/>
    </source>
</evidence>
<proteinExistence type="inferred from homology"/>
<evidence type="ECO:0000259" key="6">
    <source>
        <dbReference type="PROSITE" id="PS50949"/>
    </source>
</evidence>
<dbReference type="GO" id="GO:0008483">
    <property type="term" value="F:transaminase activity"/>
    <property type="evidence" value="ECO:0007669"/>
    <property type="project" value="UniProtKB-KW"/>
</dbReference>
<dbReference type="InterPro" id="IPR036390">
    <property type="entry name" value="WH_DNA-bd_sf"/>
</dbReference>
<protein>
    <submittedName>
        <fullName evidence="7">PLP-dependent aminotransferase family protein</fullName>
    </submittedName>
</protein>
<reference evidence="7 8" key="1">
    <citation type="submission" date="2024-06" db="EMBL/GenBank/DDBJ databases">
        <title>The Natural Products Discovery Center: Release of the First 8490 Sequenced Strains for Exploring Actinobacteria Biosynthetic Diversity.</title>
        <authorList>
            <person name="Kalkreuter E."/>
            <person name="Kautsar S.A."/>
            <person name="Yang D."/>
            <person name="Bader C.D."/>
            <person name="Teijaro C.N."/>
            <person name="Fluegel L."/>
            <person name="Davis C.M."/>
            <person name="Simpson J.R."/>
            <person name="Lauterbach L."/>
            <person name="Steele A.D."/>
            <person name="Gui C."/>
            <person name="Meng S."/>
            <person name="Li G."/>
            <person name="Viehrig K."/>
            <person name="Ye F."/>
            <person name="Su P."/>
            <person name="Kiefer A.F."/>
            <person name="Nichols A."/>
            <person name="Cepeda A.J."/>
            <person name="Yan W."/>
            <person name="Fan B."/>
            <person name="Jiang Y."/>
            <person name="Adhikari A."/>
            <person name="Zheng C.-J."/>
            <person name="Schuster L."/>
            <person name="Cowan T.M."/>
            <person name="Smanski M.J."/>
            <person name="Chevrette M.G."/>
            <person name="De Carvalho L.P.S."/>
            <person name="Shen B."/>
        </authorList>
    </citation>
    <scope>NUCLEOTIDE SEQUENCE [LARGE SCALE GENOMIC DNA]</scope>
    <source>
        <strain evidence="7 8">NPDC000837</strain>
    </source>
</reference>
<dbReference type="CDD" id="cd07377">
    <property type="entry name" value="WHTH_GntR"/>
    <property type="match status" value="1"/>
</dbReference>
<dbReference type="PRINTS" id="PR00035">
    <property type="entry name" value="HTHGNTR"/>
</dbReference>
<organism evidence="7 8">
    <name type="scientific">Streptomyces xantholiticus</name>
    <dbReference type="NCBI Taxonomy" id="68285"/>
    <lineage>
        <taxon>Bacteria</taxon>
        <taxon>Bacillati</taxon>
        <taxon>Actinomycetota</taxon>
        <taxon>Actinomycetes</taxon>
        <taxon>Kitasatosporales</taxon>
        <taxon>Streptomycetaceae</taxon>
        <taxon>Streptomyces</taxon>
    </lineage>
</organism>
<dbReference type="SUPFAM" id="SSF53383">
    <property type="entry name" value="PLP-dependent transferases"/>
    <property type="match status" value="1"/>
</dbReference>
<dbReference type="Proteomes" id="UP001445472">
    <property type="component" value="Unassembled WGS sequence"/>
</dbReference>
<sequence>MPWHLTITVDRDVDVPLTDQIKSGIQRGITEGALRPGTRLPSTRQLAIDLGVSRTVTLLAYEQLTAEGYLTALQGSGTRVAEAPAARVLKTPGRVEGKNAPVQWDLRIGRPDTANFPQRDWLVCYRRVLAGAAGGDLDVPPLGGAQNLQETLAGYLGRIRGIRVTKESRLLVTSGVTQSVSAVCELLHALGIRELAVEDPGHKSCWQTMRDAGIRPRPVPVDRHGLDVQALSRMDVRAVLVTPTHQFPTGVALDSARREALMRWAAHDARIVIEHDCGGEFWYEKRTQQTALQPLLPERVIYIGCVGGSLLPGIRIGWLALPAWLLPLVKKPWSRWEFGPDPLTQLAFAEMVGSGLFDRHVRRLRSRYRERQEAVQEAVRHYLPQCAMLGATSGRTLYIELPAAVDEAALVESARHRSVLVQGGSHFHFDGTSRSPALVLGYQNLPRTGIRASVSAIREALDEQMRAVG</sequence>
<dbReference type="Gene3D" id="1.10.10.10">
    <property type="entry name" value="Winged helix-like DNA-binding domain superfamily/Winged helix DNA-binding domain"/>
    <property type="match status" value="1"/>
</dbReference>
<keyword evidence="4" id="KW-0238">DNA-binding</keyword>
<keyword evidence="7" id="KW-0808">Transferase</keyword>
<feature type="domain" description="HTH gntR-type" evidence="6">
    <location>
        <begin position="15"/>
        <end position="83"/>
    </location>
</feature>
<dbReference type="EMBL" id="JBEPBX010000065">
    <property type="protein sequence ID" value="MER6618507.1"/>
    <property type="molecule type" value="Genomic_DNA"/>
</dbReference>
<dbReference type="SUPFAM" id="SSF46785">
    <property type="entry name" value="Winged helix' DNA-binding domain"/>
    <property type="match status" value="1"/>
</dbReference>
<dbReference type="Gene3D" id="3.40.640.10">
    <property type="entry name" value="Type I PLP-dependent aspartate aminotransferase-like (Major domain)"/>
    <property type="match status" value="1"/>
</dbReference>
<dbReference type="PROSITE" id="PS50949">
    <property type="entry name" value="HTH_GNTR"/>
    <property type="match status" value="1"/>
</dbReference>
<comment type="similarity">
    <text evidence="1">In the C-terminal section; belongs to the class-I pyridoxal-phosphate-dependent aminotransferase family.</text>
</comment>
<dbReference type="InterPro" id="IPR000524">
    <property type="entry name" value="Tscrpt_reg_HTH_GntR"/>
</dbReference>
<dbReference type="PANTHER" id="PTHR46577:SF1">
    <property type="entry name" value="HTH-TYPE TRANSCRIPTIONAL REGULATORY PROTEIN GABR"/>
    <property type="match status" value="1"/>
</dbReference>
<dbReference type="Pfam" id="PF00392">
    <property type="entry name" value="GntR"/>
    <property type="match status" value="1"/>
</dbReference>
<evidence type="ECO:0000256" key="4">
    <source>
        <dbReference type="ARBA" id="ARBA00023125"/>
    </source>
</evidence>
<keyword evidence="3" id="KW-0805">Transcription regulation</keyword>